<dbReference type="PANTHER" id="PTHR45724:SF13">
    <property type="entry name" value="AQUAPORIN NIP1-1-RELATED"/>
    <property type="match status" value="1"/>
</dbReference>
<sequence length="185" mass="19956">MAEISDISHATTLCHGLRVLAKLVAELLGTYLSMFAGFAAMVVNKIIVSRLLGIAVLWGLDMMVMIYTVGHVSGAHFNPAVTVAFASCKRIAWRHVPAYILAQVMGATLATVTVRLMFKEEQLQFLRTIPAGSDLQSLGLEFLITFYLKFVVPGTTMDNQAVGELTGHVIGAVITINSILAGYAK</sequence>
<comment type="subcellular location">
    <subcellularLocation>
        <location evidence="1">Membrane</location>
        <topology evidence="1">Multi-pass membrane protein</topology>
    </subcellularLocation>
</comment>
<dbReference type="PROSITE" id="PS00221">
    <property type="entry name" value="MIP"/>
    <property type="match status" value="1"/>
</dbReference>
<keyword evidence="5 7" id="KW-0472">Membrane</keyword>
<accession>A0AAF0Q3D7</accession>
<keyword evidence="3 6" id="KW-0812">Transmembrane</keyword>
<keyword evidence="9" id="KW-1185">Reference proteome</keyword>
<feature type="transmembrane region" description="Helical" evidence="7">
    <location>
        <begin position="23"/>
        <end position="44"/>
    </location>
</feature>
<keyword evidence="2 6" id="KW-0813">Transport</keyword>
<dbReference type="Gene3D" id="1.20.1080.10">
    <property type="entry name" value="Glycerol uptake facilitator protein"/>
    <property type="match status" value="1"/>
</dbReference>
<dbReference type="PRINTS" id="PR00783">
    <property type="entry name" value="MINTRINSICP"/>
</dbReference>
<evidence type="ECO:0000256" key="1">
    <source>
        <dbReference type="ARBA" id="ARBA00004141"/>
    </source>
</evidence>
<protein>
    <submittedName>
        <fullName evidence="8">Uncharacterized protein</fullName>
    </submittedName>
</protein>
<keyword evidence="4 7" id="KW-1133">Transmembrane helix</keyword>
<reference evidence="8" key="1">
    <citation type="submission" date="2023-08" db="EMBL/GenBank/DDBJ databases">
        <title>A de novo genome assembly of Solanum verrucosum Schlechtendal, a Mexican diploid species geographically isolated from the other diploid A-genome species in potato relatives.</title>
        <authorList>
            <person name="Hosaka K."/>
        </authorList>
    </citation>
    <scope>NUCLEOTIDE SEQUENCE</scope>
    <source>
        <tissue evidence="8">Young leaves</tissue>
    </source>
</reference>
<evidence type="ECO:0000256" key="6">
    <source>
        <dbReference type="RuleBase" id="RU000477"/>
    </source>
</evidence>
<dbReference type="EMBL" id="CP133613">
    <property type="protein sequence ID" value="WMV15763.1"/>
    <property type="molecule type" value="Genomic_DNA"/>
</dbReference>
<feature type="transmembrane region" description="Helical" evidence="7">
    <location>
        <begin position="99"/>
        <end position="118"/>
    </location>
</feature>
<organism evidence="8 9">
    <name type="scientific">Solanum verrucosum</name>
    <dbReference type="NCBI Taxonomy" id="315347"/>
    <lineage>
        <taxon>Eukaryota</taxon>
        <taxon>Viridiplantae</taxon>
        <taxon>Streptophyta</taxon>
        <taxon>Embryophyta</taxon>
        <taxon>Tracheophyta</taxon>
        <taxon>Spermatophyta</taxon>
        <taxon>Magnoliopsida</taxon>
        <taxon>eudicotyledons</taxon>
        <taxon>Gunneridae</taxon>
        <taxon>Pentapetalae</taxon>
        <taxon>asterids</taxon>
        <taxon>lamiids</taxon>
        <taxon>Solanales</taxon>
        <taxon>Solanaceae</taxon>
        <taxon>Solanoideae</taxon>
        <taxon>Solaneae</taxon>
        <taxon>Solanum</taxon>
    </lineage>
</organism>
<gene>
    <name evidence="8" type="ORF">MTR67_009148</name>
</gene>
<dbReference type="Pfam" id="PF00230">
    <property type="entry name" value="MIP"/>
    <property type="match status" value="1"/>
</dbReference>
<evidence type="ECO:0000313" key="9">
    <source>
        <dbReference type="Proteomes" id="UP001234989"/>
    </source>
</evidence>
<dbReference type="InterPro" id="IPR022357">
    <property type="entry name" value="MIP_CS"/>
</dbReference>
<dbReference type="InterPro" id="IPR000425">
    <property type="entry name" value="MIP"/>
</dbReference>
<comment type="similarity">
    <text evidence="6">Belongs to the MIP/aquaporin (TC 1.A.8) family.</text>
</comment>
<evidence type="ECO:0000256" key="5">
    <source>
        <dbReference type="ARBA" id="ARBA00023136"/>
    </source>
</evidence>
<evidence type="ECO:0000256" key="7">
    <source>
        <dbReference type="SAM" id="Phobius"/>
    </source>
</evidence>
<name>A0AAF0Q3D7_SOLVR</name>
<evidence type="ECO:0000256" key="4">
    <source>
        <dbReference type="ARBA" id="ARBA00022989"/>
    </source>
</evidence>
<dbReference type="AlphaFoldDB" id="A0AAF0Q3D7"/>
<dbReference type="PANTHER" id="PTHR45724">
    <property type="entry name" value="AQUAPORIN NIP2-1"/>
    <property type="match status" value="1"/>
</dbReference>
<evidence type="ECO:0000256" key="2">
    <source>
        <dbReference type="ARBA" id="ARBA00022448"/>
    </source>
</evidence>
<evidence type="ECO:0000256" key="3">
    <source>
        <dbReference type="ARBA" id="ARBA00022692"/>
    </source>
</evidence>
<proteinExistence type="inferred from homology"/>
<dbReference type="SUPFAM" id="SSF81338">
    <property type="entry name" value="Aquaporin-like"/>
    <property type="match status" value="1"/>
</dbReference>
<dbReference type="InterPro" id="IPR023271">
    <property type="entry name" value="Aquaporin-like"/>
</dbReference>
<feature type="transmembrane region" description="Helical" evidence="7">
    <location>
        <begin position="51"/>
        <end position="70"/>
    </location>
</feature>
<evidence type="ECO:0000313" key="8">
    <source>
        <dbReference type="EMBL" id="WMV15763.1"/>
    </source>
</evidence>
<dbReference type="InterPro" id="IPR034294">
    <property type="entry name" value="Aquaporin_transptr"/>
</dbReference>
<dbReference type="GO" id="GO:0015267">
    <property type="term" value="F:channel activity"/>
    <property type="evidence" value="ECO:0007669"/>
    <property type="project" value="InterPro"/>
</dbReference>
<dbReference type="GO" id="GO:0016020">
    <property type="term" value="C:membrane"/>
    <property type="evidence" value="ECO:0007669"/>
    <property type="project" value="UniProtKB-SubCell"/>
</dbReference>
<dbReference type="Proteomes" id="UP001234989">
    <property type="component" value="Chromosome 2"/>
</dbReference>